<organism evidence="2 3">
    <name type="scientific">Arachis hypogaea</name>
    <name type="common">Peanut</name>
    <dbReference type="NCBI Taxonomy" id="3818"/>
    <lineage>
        <taxon>Eukaryota</taxon>
        <taxon>Viridiplantae</taxon>
        <taxon>Streptophyta</taxon>
        <taxon>Embryophyta</taxon>
        <taxon>Tracheophyta</taxon>
        <taxon>Spermatophyta</taxon>
        <taxon>Magnoliopsida</taxon>
        <taxon>eudicotyledons</taxon>
        <taxon>Gunneridae</taxon>
        <taxon>Pentapetalae</taxon>
        <taxon>rosids</taxon>
        <taxon>fabids</taxon>
        <taxon>Fabales</taxon>
        <taxon>Fabaceae</taxon>
        <taxon>Papilionoideae</taxon>
        <taxon>50 kb inversion clade</taxon>
        <taxon>dalbergioids sensu lato</taxon>
        <taxon>Dalbergieae</taxon>
        <taxon>Pterocarpus clade</taxon>
        <taxon>Arachis</taxon>
    </lineage>
</organism>
<dbReference type="Gene3D" id="3.40.395.10">
    <property type="entry name" value="Adenoviral Proteinase, Chain A"/>
    <property type="match status" value="1"/>
</dbReference>
<protein>
    <recommendedName>
        <fullName evidence="4">Ubiquitin-like protease family profile domain-containing protein</fullName>
    </recommendedName>
</protein>
<proteinExistence type="predicted"/>
<name>A0A444Z9C6_ARAHY</name>
<feature type="region of interest" description="Disordered" evidence="1">
    <location>
        <begin position="136"/>
        <end position="159"/>
    </location>
</feature>
<comment type="caution">
    <text evidence="2">The sequence shown here is derived from an EMBL/GenBank/DDBJ whole genome shotgun (WGS) entry which is preliminary data.</text>
</comment>
<evidence type="ECO:0000256" key="1">
    <source>
        <dbReference type="SAM" id="MobiDB-lite"/>
    </source>
</evidence>
<reference evidence="2 3" key="1">
    <citation type="submission" date="2019-01" db="EMBL/GenBank/DDBJ databases">
        <title>Sequencing of cultivated peanut Arachis hypogaea provides insights into genome evolution and oil improvement.</title>
        <authorList>
            <person name="Chen X."/>
        </authorList>
    </citation>
    <scope>NUCLEOTIDE SEQUENCE [LARGE SCALE GENOMIC DNA]</scope>
    <source>
        <strain evidence="3">cv. Fuhuasheng</strain>
        <tissue evidence="2">Leaves</tissue>
    </source>
</reference>
<evidence type="ECO:0008006" key="4">
    <source>
        <dbReference type="Google" id="ProtNLM"/>
    </source>
</evidence>
<keyword evidence="3" id="KW-1185">Reference proteome</keyword>
<evidence type="ECO:0000313" key="3">
    <source>
        <dbReference type="Proteomes" id="UP000289738"/>
    </source>
</evidence>
<gene>
    <name evidence="2" type="ORF">Ahy_B05g079258</name>
</gene>
<evidence type="ECO:0000313" key="2">
    <source>
        <dbReference type="EMBL" id="RYR10777.1"/>
    </source>
</evidence>
<sequence>MLQLARAYDVESNTLKVDAGDIRVTTELIDNVLGIPSRANYLPMAPPSDFGCLKPQKIPLAVSDIEVVARCNKKIPNQEPRNMRRVLYFQCLKHGPLHACQSREPWIAEWTAYELDKKANHVISQVESDVHQAEPVVTDDHEGAQEDHSGHKEASPRTPSSALVQLTEYDFDSEFDVSIVQCPEFKQLLANIEQEQHTMPISMQPLQTVMPKKSCYHTPSPGRPNFSLGLTQLEKTLTPSPIHSIHLRLRNIKKGENKEKQIRAWILNSSLDKEQHLAAYEGQGHLVLQRKDLWTLKARNWVNSTESITRDDNLASFIDGASLVYVGLGPSFGEDNRFFDKVKVVKRKWWLIPNCWRGHWWVYAFEVNAKCLVIIDSLHSVPQDDERDKLDAYVGRQFEDMARIAIPAYVWTIDSPFRSYASTPKQPNNSDYDIYVIKFMKSWTEDRALDEWNEDLLISYRMEFMLDIVCGPQNALVDQVLTLLEDKAEPIRRNQPQNKRKEVRSPFTALSTRTLIERAEGLPNGRIIKGRKK</sequence>
<feature type="compositionally biased region" description="Basic and acidic residues" evidence="1">
    <location>
        <begin position="136"/>
        <end position="155"/>
    </location>
</feature>
<dbReference type="AlphaFoldDB" id="A0A444Z9C6"/>
<accession>A0A444Z9C6</accession>
<dbReference type="InterPro" id="IPR038765">
    <property type="entry name" value="Papain-like_cys_pep_sf"/>
</dbReference>
<dbReference type="SUPFAM" id="SSF54001">
    <property type="entry name" value="Cysteine proteinases"/>
    <property type="match status" value="1"/>
</dbReference>
<dbReference type="Proteomes" id="UP000289738">
    <property type="component" value="Chromosome B05"/>
</dbReference>
<dbReference type="EMBL" id="SDMP01000015">
    <property type="protein sequence ID" value="RYR10777.1"/>
    <property type="molecule type" value="Genomic_DNA"/>
</dbReference>